<dbReference type="InterPro" id="IPR008160">
    <property type="entry name" value="Collagen"/>
</dbReference>
<feature type="region of interest" description="Disordered" evidence="5">
    <location>
        <begin position="65"/>
        <end position="292"/>
    </location>
</feature>
<dbReference type="FunFam" id="3.40.50.410:FF:000021">
    <property type="entry name" value="Collagen, type VI, alpha 3"/>
    <property type="match status" value="1"/>
</dbReference>
<evidence type="ECO:0000256" key="5">
    <source>
        <dbReference type="SAM" id="MobiDB-lite"/>
    </source>
</evidence>
<dbReference type="InterPro" id="IPR002223">
    <property type="entry name" value="Kunitz_BPTI"/>
</dbReference>
<accession>A0AAV9RAM9</accession>
<keyword evidence="3" id="KW-0176">Collagen</keyword>
<evidence type="ECO:0000256" key="2">
    <source>
        <dbReference type="ARBA" id="ARBA00022530"/>
    </source>
</evidence>
<reference evidence="8 9" key="1">
    <citation type="submission" date="2021-06" db="EMBL/GenBank/DDBJ databases">
        <authorList>
            <person name="Palmer J.M."/>
        </authorList>
    </citation>
    <scope>NUCLEOTIDE SEQUENCE [LARGE SCALE GENOMIC DNA]</scope>
    <source>
        <strain evidence="8 9">MEX-2019</strain>
        <tissue evidence="8">Muscle</tissue>
    </source>
</reference>
<dbReference type="PROSITE" id="PS50279">
    <property type="entry name" value="BPTI_KUNITZ_2"/>
    <property type="match status" value="1"/>
</dbReference>
<dbReference type="GO" id="GO:0030198">
    <property type="term" value="P:extracellular matrix organization"/>
    <property type="evidence" value="ECO:0007669"/>
    <property type="project" value="TreeGrafter"/>
</dbReference>
<dbReference type="PRINTS" id="PR00759">
    <property type="entry name" value="BASICPTASE"/>
</dbReference>
<protein>
    <recommendedName>
        <fullName evidence="10">Collagen, type VI, alpha 3</fullName>
    </recommendedName>
</protein>
<evidence type="ECO:0000256" key="3">
    <source>
        <dbReference type="ARBA" id="ARBA00023119"/>
    </source>
</evidence>
<dbReference type="GO" id="GO:0005581">
    <property type="term" value="C:collagen trimer"/>
    <property type="evidence" value="ECO:0007669"/>
    <property type="project" value="UniProtKB-KW"/>
</dbReference>
<keyword evidence="2" id="KW-0272">Extracellular matrix</keyword>
<dbReference type="GO" id="GO:0031012">
    <property type="term" value="C:extracellular matrix"/>
    <property type="evidence" value="ECO:0007669"/>
    <property type="project" value="TreeGrafter"/>
</dbReference>
<gene>
    <name evidence="8" type="ORF">CRENBAI_012813</name>
</gene>
<feature type="compositionally biased region" description="Basic and acidic residues" evidence="5">
    <location>
        <begin position="24"/>
        <end position="36"/>
    </location>
</feature>
<name>A0AAV9RAM9_9TELE</name>
<proteinExistence type="predicted"/>
<evidence type="ECO:0000256" key="1">
    <source>
        <dbReference type="ARBA" id="ARBA00004498"/>
    </source>
</evidence>
<dbReference type="Gene3D" id="3.40.50.410">
    <property type="entry name" value="von Willebrand factor, type A domain"/>
    <property type="match status" value="2"/>
</dbReference>
<dbReference type="CDD" id="cd22631">
    <property type="entry name" value="Kunitz_collagen_alpha6_VI-like"/>
    <property type="match status" value="1"/>
</dbReference>
<dbReference type="PROSITE" id="PS50234">
    <property type="entry name" value="VWFA"/>
    <property type="match status" value="2"/>
</dbReference>
<keyword evidence="4" id="KW-1015">Disulfide bond</keyword>
<dbReference type="EMBL" id="JAHHUM010002263">
    <property type="protein sequence ID" value="KAK5605454.1"/>
    <property type="molecule type" value="Genomic_DNA"/>
</dbReference>
<evidence type="ECO:0008006" key="10">
    <source>
        <dbReference type="Google" id="ProtNLM"/>
    </source>
</evidence>
<dbReference type="GO" id="GO:0004867">
    <property type="term" value="F:serine-type endopeptidase inhibitor activity"/>
    <property type="evidence" value="ECO:0007669"/>
    <property type="project" value="InterPro"/>
</dbReference>
<dbReference type="PANTHER" id="PTHR24023:SF1112">
    <property type="entry name" value="COL_CUTICLE_N DOMAIN-CONTAINING PROTEIN-RELATED"/>
    <property type="match status" value="1"/>
</dbReference>
<evidence type="ECO:0000256" key="4">
    <source>
        <dbReference type="ARBA" id="ARBA00023157"/>
    </source>
</evidence>
<dbReference type="GO" id="GO:0030020">
    <property type="term" value="F:extracellular matrix structural constituent conferring tensile strength"/>
    <property type="evidence" value="ECO:0007669"/>
    <property type="project" value="TreeGrafter"/>
</dbReference>
<feature type="domain" description="BPTI/Kunitz inhibitor" evidence="7">
    <location>
        <begin position="792"/>
        <end position="842"/>
    </location>
</feature>
<dbReference type="Gene3D" id="4.10.410.10">
    <property type="entry name" value="Pancreatic trypsin inhibitor Kunitz domain"/>
    <property type="match status" value="1"/>
</dbReference>
<dbReference type="FunFam" id="4.10.410.10:FF:000020">
    <property type="entry name" value="Collagen, type VI, alpha 3"/>
    <property type="match status" value="1"/>
</dbReference>
<dbReference type="SMART" id="SM00327">
    <property type="entry name" value="VWA"/>
    <property type="match status" value="2"/>
</dbReference>
<dbReference type="PANTHER" id="PTHR24023">
    <property type="entry name" value="COLLAGEN ALPHA"/>
    <property type="match status" value="1"/>
</dbReference>
<dbReference type="Proteomes" id="UP001311232">
    <property type="component" value="Unassembled WGS sequence"/>
</dbReference>
<dbReference type="GO" id="GO:0005615">
    <property type="term" value="C:extracellular space"/>
    <property type="evidence" value="ECO:0007669"/>
    <property type="project" value="TreeGrafter"/>
</dbReference>
<comment type="subcellular location">
    <subcellularLocation>
        <location evidence="1">Secreted</location>
        <location evidence="1">Extracellular space</location>
        <location evidence="1">Extracellular matrix</location>
    </subcellularLocation>
</comment>
<feature type="non-terminal residue" evidence="8">
    <location>
        <position position="1"/>
    </location>
</feature>
<sequence>GLTGVNGTKGQRGDPGSPGIPGTRGEEGLKGDRGLRGDPPSNPVTAGSQRFALRWWEAILCHKQGVPGRNNITPGPKGDPGNQGDPGKTLTAGGVQRKDGEVGNTGRDGARGGSGLPGPPGDKGARGPPGVPGASGPKGPRGDKGQRGPRGMQGFPGRQPESDPDSKGGDPGPSLELLGNDGRFPGANGQKGQPGDLGSEGTSGKQGPKGPPGDEGRHGFGQQGPKGIKGVPGFTGYPGKSGEKGQKGTKGIPGQRGNQGRAGNAGQSGKPGESGDPGYSGHKGLRGSPGKREKTECELITYIRDNCGPIHCPAYPTELVFSLDMSNDVAPADFEEQRQVVLSMLKNITISESNCPTGARVSVVAYSRHTRYLIRFQEHRSRKHLMEAVENLAQERTTEQRHLGAAMLFVGRNVFKQVRAGQMIRKVAVFFSSGQSQDPDDVLVAVMEYRALKIIPAVISLRNTPRISRAMEADDSGNSMFALLRRPQDLEKVKNCAVCYDPCRRSDECSFIQDPAPPQQADVDLVMVLDGSREMQADEYVGAKQLLGSVLEQLTVSPQPRRPGNQARVAVVQQSETQTAKVEFNLQTYQNQDLMKTHLMQKMQQQSGTSILGQTLDFTLNEVLLKAGQVRKRRALLTVVATQTAYRDRAKLHYISLKAKCEGVAMFVVAVGDRYNQTQVEELAGRPVHQHLIHVSQLKAEEQGYIQRFFRVFLSVLNRGLNVYPPPSVKPTCSQLTDPDDFIGQGFASGQEQFADDPQAGGWSPLQQQEEVPITLRRGQGSASGSELGDICFLSRNSGSCRNFTLMWFYDSKNIQCSRFLYSGCGGNKNRFWTKEECEDTCQRKS</sequence>
<dbReference type="InterPro" id="IPR036880">
    <property type="entry name" value="Kunitz_BPTI_sf"/>
</dbReference>
<dbReference type="InterPro" id="IPR020901">
    <property type="entry name" value="Prtase_inh_Kunz-CS"/>
</dbReference>
<dbReference type="Pfam" id="PF00092">
    <property type="entry name" value="VWA"/>
    <property type="match status" value="2"/>
</dbReference>
<dbReference type="Pfam" id="PF00014">
    <property type="entry name" value="Kunitz_BPTI"/>
    <property type="match status" value="1"/>
</dbReference>
<organism evidence="8 9">
    <name type="scientific">Crenichthys baileyi</name>
    <name type="common">White River springfish</name>
    <dbReference type="NCBI Taxonomy" id="28760"/>
    <lineage>
        <taxon>Eukaryota</taxon>
        <taxon>Metazoa</taxon>
        <taxon>Chordata</taxon>
        <taxon>Craniata</taxon>
        <taxon>Vertebrata</taxon>
        <taxon>Euteleostomi</taxon>
        <taxon>Actinopterygii</taxon>
        <taxon>Neopterygii</taxon>
        <taxon>Teleostei</taxon>
        <taxon>Neoteleostei</taxon>
        <taxon>Acanthomorphata</taxon>
        <taxon>Ovalentaria</taxon>
        <taxon>Atherinomorphae</taxon>
        <taxon>Cyprinodontiformes</taxon>
        <taxon>Goodeidae</taxon>
        <taxon>Crenichthys</taxon>
    </lineage>
</organism>
<feature type="domain" description="VWFA" evidence="6">
    <location>
        <begin position="318"/>
        <end position="461"/>
    </location>
</feature>
<dbReference type="SMART" id="SM00131">
    <property type="entry name" value="KU"/>
    <property type="match status" value="1"/>
</dbReference>
<dbReference type="InterPro" id="IPR002035">
    <property type="entry name" value="VWF_A"/>
</dbReference>
<dbReference type="InterPro" id="IPR036465">
    <property type="entry name" value="vWFA_dom_sf"/>
</dbReference>
<evidence type="ECO:0000259" key="6">
    <source>
        <dbReference type="PROSITE" id="PS50234"/>
    </source>
</evidence>
<feature type="region of interest" description="Disordered" evidence="5">
    <location>
        <begin position="1"/>
        <end position="46"/>
    </location>
</feature>
<evidence type="ECO:0000313" key="8">
    <source>
        <dbReference type="EMBL" id="KAK5605454.1"/>
    </source>
</evidence>
<dbReference type="SUPFAM" id="SSF57362">
    <property type="entry name" value="BPTI-like"/>
    <property type="match status" value="1"/>
</dbReference>
<dbReference type="CDD" id="cd01450">
    <property type="entry name" value="vWFA_subfamily_ECM"/>
    <property type="match status" value="2"/>
</dbReference>
<evidence type="ECO:0000313" key="9">
    <source>
        <dbReference type="Proteomes" id="UP001311232"/>
    </source>
</evidence>
<dbReference type="AlphaFoldDB" id="A0AAV9RAM9"/>
<dbReference type="Pfam" id="PF01391">
    <property type="entry name" value="Collagen"/>
    <property type="match status" value="1"/>
</dbReference>
<comment type="caution">
    <text evidence="8">The sequence shown here is derived from an EMBL/GenBank/DDBJ whole genome shotgun (WGS) entry which is preliminary data.</text>
</comment>
<keyword evidence="2" id="KW-0964">Secreted</keyword>
<dbReference type="SUPFAM" id="SSF53300">
    <property type="entry name" value="vWA-like"/>
    <property type="match status" value="2"/>
</dbReference>
<dbReference type="PROSITE" id="PS00280">
    <property type="entry name" value="BPTI_KUNITZ_1"/>
    <property type="match status" value="1"/>
</dbReference>
<feature type="domain" description="VWFA" evidence="6">
    <location>
        <begin position="524"/>
        <end position="717"/>
    </location>
</feature>
<keyword evidence="9" id="KW-1185">Reference proteome</keyword>
<dbReference type="InterPro" id="IPR050149">
    <property type="entry name" value="Collagen_superfamily"/>
</dbReference>
<evidence type="ECO:0000259" key="7">
    <source>
        <dbReference type="PROSITE" id="PS50279"/>
    </source>
</evidence>